<name>A0A2X0S645_BROTH</name>
<evidence type="ECO:0000256" key="11">
    <source>
        <dbReference type="ARBA" id="ARBA00023136"/>
    </source>
</evidence>
<dbReference type="PANTHER" id="PTHR34220:SF11">
    <property type="entry name" value="SENSOR PROTEIN KINASE HPTS"/>
    <property type="match status" value="1"/>
</dbReference>
<dbReference type="Proteomes" id="UP000270190">
    <property type="component" value="Unassembled WGS sequence"/>
</dbReference>
<evidence type="ECO:0000256" key="10">
    <source>
        <dbReference type="ARBA" id="ARBA00023012"/>
    </source>
</evidence>
<organism evidence="14 15">
    <name type="scientific">Brochothrix thermosphacta</name>
    <name type="common">Microbacterium thermosphactum</name>
    <dbReference type="NCBI Taxonomy" id="2756"/>
    <lineage>
        <taxon>Bacteria</taxon>
        <taxon>Bacillati</taxon>
        <taxon>Bacillota</taxon>
        <taxon>Bacilli</taxon>
        <taxon>Bacillales</taxon>
        <taxon>Listeriaceae</taxon>
        <taxon>Brochothrix</taxon>
    </lineage>
</organism>
<dbReference type="PANTHER" id="PTHR34220">
    <property type="entry name" value="SENSOR HISTIDINE KINASE YPDA"/>
    <property type="match status" value="1"/>
</dbReference>
<dbReference type="InterPro" id="IPR003660">
    <property type="entry name" value="HAMP_dom"/>
</dbReference>
<keyword evidence="3" id="KW-0597">Phosphoprotein</keyword>
<evidence type="ECO:0000313" key="14">
    <source>
        <dbReference type="EMBL" id="SPP28192.1"/>
    </source>
</evidence>
<evidence type="ECO:0000256" key="2">
    <source>
        <dbReference type="ARBA" id="ARBA00022475"/>
    </source>
</evidence>
<dbReference type="EC" id="2.7.3.-" evidence="14"/>
<dbReference type="GO" id="GO:0000155">
    <property type="term" value="F:phosphorelay sensor kinase activity"/>
    <property type="evidence" value="ECO:0007669"/>
    <property type="project" value="InterPro"/>
</dbReference>
<keyword evidence="2" id="KW-1003">Cell membrane</keyword>
<dbReference type="InterPro" id="IPR050640">
    <property type="entry name" value="Bact_2-comp_sensor_kinase"/>
</dbReference>
<evidence type="ECO:0000256" key="4">
    <source>
        <dbReference type="ARBA" id="ARBA00022679"/>
    </source>
</evidence>
<gene>
    <name evidence="14" type="ORF">BTBSAS_20062</name>
</gene>
<dbReference type="InterPro" id="IPR036890">
    <property type="entry name" value="HATPase_C_sf"/>
</dbReference>
<sequence>MKQTNLMNTLLRIYAVVMIIIITLFTLIVGYTIFQTYVEDAQKDNEQTANFLTDTVNNLEQQTDLIVDNLLNDSKSIENLYEYFNLGHAEYLRATLKREGTEQRYWPQMVKQLYQLQTGIGGIQVSLNDFDETYYSNQSKKAGEKIKALPQPKNQLVISKPITQTESINSTGTFSLIADEAMIKNIITSMSGARQQQILIYSQTDQLMYSYTGNKVTKPLDVRKDLKSIISLKENVLDDNYFMTQNASGANLKVVVLTPKNIIYEAAFKNYSWILMGSLLLDGILLIILFRTFGAYSRQVEDILVTMNHVTDSNLSVRINEENKQRELKEIAVGINLMLDDINQQVKDIYLLEIEQKDAHMRALQSQINPHFLYNTLEYIRMYAVSEGVDELAEVVYSFASLLRNNTMQEKTVTLQRELEFCEKYVFLYQMRYPDRIAYHFTVDSEIDDVVVPKYIVQPLIENYFVHGIDFSRIDNAISVKVYRKNTSVVIDVIDNGKGMSDERLTEVNRLLVEDVSKERHQTSIGLMNVSDRLKLVFGDNATMVLYHNLSGGMIVRLTFEEEITDV</sequence>
<evidence type="ECO:0000256" key="5">
    <source>
        <dbReference type="ARBA" id="ARBA00022692"/>
    </source>
</evidence>
<keyword evidence="8" id="KW-0067">ATP-binding</keyword>
<accession>A0A2X0S645</accession>
<reference evidence="15" key="1">
    <citation type="submission" date="2018-04" db="EMBL/GenBank/DDBJ databases">
        <authorList>
            <person name="Illikoud N."/>
        </authorList>
    </citation>
    <scope>NUCLEOTIDE SEQUENCE [LARGE SCALE GENOMIC DNA]</scope>
</reference>
<protein>
    <submittedName>
        <fullName evidence="14">Putative two-component sensor kinase YesM</fullName>
        <ecNumber evidence="14">2.7.3.-</ecNumber>
    </submittedName>
</protein>
<evidence type="ECO:0000256" key="6">
    <source>
        <dbReference type="ARBA" id="ARBA00022741"/>
    </source>
</evidence>
<keyword evidence="6" id="KW-0547">Nucleotide-binding</keyword>
<evidence type="ECO:0000256" key="3">
    <source>
        <dbReference type="ARBA" id="ARBA00022553"/>
    </source>
</evidence>
<evidence type="ECO:0000256" key="8">
    <source>
        <dbReference type="ARBA" id="ARBA00022840"/>
    </source>
</evidence>
<dbReference type="EMBL" id="OUNC01000012">
    <property type="protein sequence ID" value="SPP28192.1"/>
    <property type="molecule type" value="Genomic_DNA"/>
</dbReference>
<evidence type="ECO:0000256" key="12">
    <source>
        <dbReference type="SAM" id="Phobius"/>
    </source>
</evidence>
<dbReference type="PROSITE" id="PS50885">
    <property type="entry name" value="HAMP"/>
    <property type="match status" value="1"/>
</dbReference>
<evidence type="ECO:0000256" key="7">
    <source>
        <dbReference type="ARBA" id="ARBA00022777"/>
    </source>
</evidence>
<feature type="transmembrane region" description="Helical" evidence="12">
    <location>
        <begin position="12"/>
        <end position="34"/>
    </location>
</feature>
<feature type="domain" description="HAMP" evidence="13">
    <location>
        <begin position="294"/>
        <end position="347"/>
    </location>
</feature>
<keyword evidence="5 12" id="KW-0812">Transmembrane</keyword>
<keyword evidence="7 14" id="KW-0418">Kinase</keyword>
<dbReference type="InterPro" id="IPR010559">
    <property type="entry name" value="Sig_transdc_His_kin_internal"/>
</dbReference>
<dbReference type="AlphaFoldDB" id="A0A2X0S645"/>
<dbReference type="Gene3D" id="6.10.340.10">
    <property type="match status" value="1"/>
</dbReference>
<keyword evidence="11 12" id="KW-0472">Membrane</keyword>
<comment type="subcellular location">
    <subcellularLocation>
        <location evidence="1">Cell membrane</location>
        <topology evidence="1">Multi-pass membrane protein</topology>
    </subcellularLocation>
</comment>
<evidence type="ECO:0000259" key="13">
    <source>
        <dbReference type="PROSITE" id="PS50885"/>
    </source>
</evidence>
<proteinExistence type="predicted"/>
<evidence type="ECO:0000313" key="15">
    <source>
        <dbReference type="Proteomes" id="UP000270190"/>
    </source>
</evidence>
<dbReference type="GO" id="GO:0005524">
    <property type="term" value="F:ATP binding"/>
    <property type="evidence" value="ECO:0007669"/>
    <property type="project" value="UniProtKB-KW"/>
</dbReference>
<dbReference type="Pfam" id="PF06580">
    <property type="entry name" value="His_kinase"/>
    <property type="match status" value="1"/>
</dbReference>
<evidence type="ECO:0000256" key="9">
    <source>
        <dbReference type="ARBA" id="ARBA00022989"/>
    </source>
</evidence>
<dbReference type="RefSeq" id="WP_120487649.1">
    <property type="nucleotide sequence ID" value="NZ_CBCPKC010000001.1"/>
</dbReference>
<dbReference type="Gene3D" id="3.30.565.10">
    <property type="entry name" value="Histidine kinase-like ATPase, C-terminal domain"/>
    <property type="match status" value="1"/>
</dbReference>
<evidence type="ECO:0000256" key="1">
    <source>
        <dbReference type="ARBA" id="ARBA00004651"/>
    </source>
</evidence>
<dbReference type="GO" id="GO:0005886">
    <property type="term" value="C:plasma membrane"/>
    <property type="evidence" value="ECO:0007669"/>
    <property type="project" value="UniProtKB-SubCell"/>
</dbReference>
<keyword evidence="10" id="KW-0902">Two-component regulatory system</keyword>
<keyword evidence="4 14" id="KW-0808">Transferase</keyword>
<dbReference type="SUPFAM" id="SSF55874">
    <property type="entry name" value="ATPase domain of HSP90 chaperone/DNA topoisomerase II/histidine kinase"/>
    <property type="match status" value="1"/>
</dbReference>
<keyword evidence="9 12" id="KW-1133">Transmembrane helix</keyword>